<sequence>MKSISNHLLNTDYMILYRLIVIILYTISSQMGYFYIYPNNNEGIQLIQVLYLFKFFTCVTMTLNVIYFITSIPLQYFNLGHVRGYQFLVVFSFNSTMTLFYWSAFLYDPKMIYEIDELKNMPLWYNHLCHLLPPITLVIDAYLCHPKIVSFYNALKIECFIGIIYNIFIETGILLWDKSPYPQFLKYNLLFRYFNYTITWSISIGFILLGEKFVHYLHKNIKKNKKETNSHDDIKEKIENKEKIEKKRDERNTKVE</sequence>
<comment type="catalytic activity">
    <reaction evidence="16">
        <text>12-(9Z-hexadecenoyloxy)-octadecanoate + H2O = 12-hydroxyoctadecanoate + (9Z)-hexadecenoate + H(+)</text>
        <dbReference type="Rhea" id="RHEA:52072"/>
        <dbReference type="ChEBI" id="CHEBI:15377"/>
        <dbReference type="ChEBI" id="CHEBI:15378"/>
        <dbReference type="ChEBI" id="CHEBI:32372"/>
        <dbReference type="ChEBI" id="CHEBI:84201"/>
        <dbReference type="ChEBI" id="CHEBI:136312"/>
    </reaction>
    <physiologicalReaction direction="left-to-right" evidence="16">
        <dbReference type="Rhea" id="RHEA:52073"/>
    </physiologicalReaction>
</comment>
<evidence type="ECO:0000256" key="18">
    <source>
        <dbReference type="SAM" id="Phobius"/>
    </source>
</evidence>
<name>A0AA85AIM3_9TREM</name>
<comment type="catalytic activity">
    <reaction evidence="11">
        <text>12-(9Z-octadecenoyloxy)-octadecanoate + H2O = 12-hydroxyoctadecanoate + (9Z)-octadecenoate + H(+)</text>
        <dbReference type="Rhea" id="RHEA:52060"/>
        <dbReference type="ChEBI" id="CHEBI:15377"/>
        <dbReference type="ChEBI" id="CHEBI:15378"/>
        <dbReference type="ChEBI" id="CHEBI:30823"/>
        <dbReference type="ChEBI" id="CHEBI:84201"/>
        <dbReference type="ChEBI" id="CHEBI:136302"/>
    </reaction>
    <physiologicalReaction direction="left-to-right" evidence="11">
        <dbReference type="Rhea" id="RHEA:52061"/>
    </physiologicalReaction>
</comment>
<keyword evidence="5 18" id="KW-1133">Transmembrane helix</keyword>
<evidence type="ECO:0000313" key="19">
    <source>
        <dbReference type="Proteomes" id="UP000050790"/>
    </source>
</evidence>
<dbReference type="WBParaSite" id="SMRG1_86170.2">
    <property type="protein sequence ID" value="SMRG1_86170.2"/>
    <property type="gene ID" value="SMRG1_86170"/>
</dbReference>
<evidence type="ECO:0000256" key="5">
    <source>
        <dbReference type="ARBA" id="ARBA00022989"/>
    </source>
</evidence>
<dbReference type="GO" id="GO:0016020">
    <property type="term" value="C:membrane"/>
    <property type="evidence" value="ECO:0007669"/>
    <property type="project" value="InterPro"/>
</dbReference>
<dbReference type="WBParaSite" id="SMRG1_86170.6">
    <property type="protein sequence ID" value="SMRG1_86170.6"/>
    <property type="gene ID" value="SMRG1_86170"/>
</dbReference>
<reference evidence="20 21" key="1">
    <citation type="submission" date="2023-11" db="UniProtKB">
        <authorList>
            <consortium name="WormBaseParasite"/>
        </authorList>
    </citation>
    <scope>IDENTIFICATION</scope>
</reference>
<comment type="catalytic activity">
    <reaction evidence="12">
        <text>9-(9Z-octadecenoyloxy)-octadecanoate + H2O = 9-hydroxy-octadecanoate + (9Z)-octadecenoate + H(+)</text>
        <dbReference type="Rhea" id="RHEA:52048"/>
        <dbReference type="ChEBI" id="CHEBI:15377"/>
        <dbReference type="ChEBI" id="CHEBI:15378"/>
        <dbReference type="ChEBI" id="CHEBI:30823"/>
        <dbReference type="ChEBI" id="CHEBI:136282"/>
        <dbReference type="ChEBI" id="CHEBI:136286"/>
    </reaction>
    <physiologicalReaction direction="left-to-right" evidence="12">
        <dbReference type="Rhea" id="RHEA:52049"/>
    </physiologicalReaction>
</comment>
<accession>A0AA85AIM3</accession>
<proteinExistence type="inferred from homology"/>
<dbReference type="InterPro" id="IPR006838">
    <property type="entry name" value="ADTRP_AIG1"/>
</dbReference>
<protein>
    <recommendedName>
        <fullName evidence="22">Androgen-dependent TFPI-regulating protein</fullName>
    </recommendedName>
</protein>
<comment type="subcellular location">
    <subcellularLocation>
        <location evidence="2">Endomembrane system</location>
        <topology evidence="2">Multi-pass membrane protein</topology>
    </subcellularLocation>
</comment>
<evidence type="ECO:0000256" key="14">
    <source>
        <dbReference type="ARBA" id="ARBA00049296"/>
    </source>
</evidence>
<feature type="transmembrane region" description="Helical" evidence="18">
    <location>
        <begin position="49"/>
        <end position="72"/>
    </location>
</feature>
<dbReference type="AlphaFoldDB" id="A0AA85AIM3"/>
<feature type="transmembrane region" description="Helical" evidence="18">
    <location>
        <begin position="15"/>
        <end position="37"/>
    </location>
</feature>
<evidence type="ECO:0000256" key="9">
    <source>
        <dbReference type="ARBA" id="ARBA00047863"/>
    </source>
</evidence>
<evidence type="ECO:0000256" key="12">
    <source>
        <dbReference type="ARBA" id="ARBA00048800"/>
    </source>
</evidence>
<dbReference type="PANTHER" id="PTHR10989:SF16">
    <property type="entry name" value="AT02829P-RELATED"/>
    <property type="match status" value="1"/>
</dbReference>
<dbReference type="Pfam" id="PF04750">
    <property type="entry name" value="Far-17a_AIG1"/>
    <property type="match status" value="1"/>
</dbReference>
<evidence type="ECO:0000256" key="4">
    <source>
        <dbReference type="ARBA" id="ARBA00022692"/>
    </source>
</evidence>
<evidence type="ECO:0000256" key="3">
    <source>
        <dbReference type="ARBA" id="ARBA00009300"/>
    </source>
</evidence>
<evidence type="ECO:0000256" key="13">
    <source>
        <dbReference type="ARBA" id="ARBA00049221"/>
    </source>
</evidence>
<dbReference type="GO" id="GO:0012505">
    <property type="term" value="C:endomembrane system"/>
    <property type="evidence" value="ECO:0007669"/>
    <property type="project" value="UniProtKB-SubCell"/>
</dbReference>
<keyword evidence="6 18" id="KW-0472">Membrane</keyword>
<comment type="catalytic activity">
    <reaction evidence="10">
        <text>12-octadecanoyloxy-octadecanoate + H2O = 12-hydroxyoctadecanoate + octadecanoate + H(+)</text>
        <dbReference type="Rhea" id="RHEA:52080"/>
        <dbReference type="ChEBI" id="CHEBI:15377"/>
        <dbReference type="ChEBI" id="CHEBI:15378"/>
        <dbReference type="ChEBI" id="CHEBI:25629"/>
        <dbReference type="ChEBI" id="CHEBI:84201"/>
        <dbReference type="ChEBI" id="CHEBI:136330"/>
    </reaction>
    <physiologicalReaction direction="left-to-right" evidence="10">
        <dbReference type="Rhea" id="RHEA:52081"/>
    </physiologicalReaction>
</comment>
<dbReference type="WBParaSite" id="SMRG1_86170.4">
    <property type="protein sequence ID" value="SMRG1_86170.4"/>
    <property type="gene ID" value="SMRG1_86170"/>
</dbReference>
<evidence type="ECO:0000256" key="10">
    <source>
        <dbReference type="ARBA" id="ARBA00048680"/>
    </source>
</evidence>
<evidence type="ECO:0000256" key="2">
    <source>
        <dbReference type="ARBA" id="ARBA00004127"/>
    </source>
</evidence>
<feature type="transmembrane region" description="Helical" evidence="18">
    <location>
        <begin position="196"/>
        <end position="217"/>
    </location>
</feature>
<evidence type="ECO:0000256" key="6">
    <source>
        <dbReference type="ARBA" id="ARBA00023136"/>
    </source>
</evidence>
<comment type="catalytic activity">
    <reaction evidence="1">
        <text>9-(9Z-hexadecenoyloxy)-octadecanoate + H2O = (9Z)-hexadecenoate + 9-hydroxy-octadecanoate + H(+)</text>
        <dbReference type="Rhea" id="RHEA:52068"/>
        <dbReference type="ChEBI" id="CHEBI:15377"/>
        <dbReference type="ChEBI" id="CHEBI:15378"/>
        <dbReference type="ChEBI" id="CHEBI:32372"/>
        <dbReference type="ChEBI" id="CHEBI:136286"/>
        <dbReference type="ChEBI" id="CHEBI:136309"/>
    </reaction>
    <physiologicalReaction direction="left-to-right" evidence="1">
        <dbReference type="Rhea" id="RHEA:52069"/>
    </physiologicalReaction>
</comment>
<dbReference type="Proteomes" id="UP000050790">
    <property type="component" value="Unassembled WGS sequence"/>
</dbReference>
<comment type="catalytic activity">
    <reaction evidence="8">
        <text>13-octadecanoyloxy-octadecanoate + H2O = 13-hydroxy-octadecanoate + octadecanoate + H(+)</text>
        <dbReference type="Rhea" id="RHEA:52084"/>
        <dbReference type="ChEBI" id="CHEBI:15377"/>
        <dbReference type="ChEBI" id="CHEBI:15378"/>
        <dbReference type="ChEBI" id="CHEBI:25629"/>
        <dbReference type="ChEBI" id="CHEBI:136304"/>
        <dbReference type="ChEBI" id="CHEBI:136335"/>
    </reaction>
    <physiologicalReaction direction="left-to-right" evidence="8">
        <dbReference type="Rhea" id="RHEA:52085"/>
    </physiologicalReaction>
</comment>
<evidence type="ECO:0000256" key="1">
    <source>
        <dbReference type="ARBA" id="ARBA00000923"/>
    </source>
</evidence>
<organism evidence="19 20">
    <name type="scientific">Schistosoma margrebowiei</name>
    <dbReference type="NCBI Taxonomy" id="48269"/>
    <lineage>
        <taxon>Eukaryota</taxon>
        <taxon>Metazoa</taxon>
        <taxon>Spiralia</taxon>
        <taxon>Lophotrochozoa</taxon>
        <taxon>Platyhelminthes</taxon>
        <taxon>Trematoda</taxon>
        <taxon>Digenea</taxon>
        <taxon>Strigeidida</taxon>
        <taxon>Schistosomatoidea</taxon>
        <taxon>Schistosomatidae</taxon>
        <taxon>Schistosoma</taxon>
    </lineage>
</organism>
<evidence type="ECO:0000256" key="17">
    <source>
        <dbReference type="SAM" id="MobiDB-lite"/>
    </source>
</evidence>
<evidence type="ECO:0000256" key="16">
    <source>
        <dbReference type="ARBA" id="ARBA00049428"/>
    </source>
</evidence>
<evidence type="ECO:0008006" key="22">
    <source>
        <dbReference type="Google" id="ProtNLM"/>
    </source>
</evidence>
<comment type="catalytic activity">
    <reaction evidence="14">
        <text>13-(9Z-octadecenoyloxy)-octadecanoate + H2O = 13-hydroxy-octadecanoate + (9Z)-octadecenoate + H(+)</text>
        <dbReference type="Rhea" id="RHEA:52064"/>
        <dbReference type="ChEBI" id="CHEBI:15377"/>
        <dbReference type="ChEBI" id="CHEBI:15378"/>
        <dbReference type="ChEBI" id="CHEBI:30823"/>
        <dbReference type="ChEBI" id="CHEBI:136303"/>
        <dbReference type="ChEBI" id="CHEBI:136304"/>
    </reaction>
    <physiologicalReaction direction="left-to-right" evidence="14">
        <dbReference type="Rhea" id="RHEA:52065"/>
    </physiologicalReaction>
</comment>
<comment type="similarity">
    <text evidence="3">Belongs to the AIG1 family.</text>
</comment>
<evidence type="ECO:0000313" key="20">
    <source>
        <dbReference type="WBParaSite" id="SMRG1_86170.2"/>
    </source>
</evidence>
<dbReference type="WBParaSite" id="SMRG1_86170.5">
    <property type="protein sequence ID" value="SMRG1_86170.5"/>
    <property type="gene ID" value="SMRG1_86170"/>
</dbReference>
<evidence type="ECO:0000256" key="11">
    <source>
        <dbReference type="ARBA" id="ARBA00048701"/>
    </source>
</evidence>
<evidence type="ECO:0000313" key="21">
    <source>
        <dbReference type="WBParaSite" id="SMRG1_86170.3"/>
    </source>
</evidence>
<feature type="transmembrane region" description="Helical" evidence="18">
    <location>
        <begin position="155"/>
        <end position="176"/>
    </location>
</feature>
<comment type="catalytic activity">
    <reaction evidence="15">
        <text>13-(9Z-hexadecenoyloxy)-octadecanoate + H2O = 13-hydroxy-octadecanoate + (9Z)-hexadecenoate + H(+)</text>
        <dbReference type="Rhea" id="RHEA:52076"/>
        <dbReference type="ChEBI" id="CHEBI:15377"/>
        <dbReference type="ChEBI" id="CHEBI:15378"/>
        <dbReference type="ChEBI" id="CHEBI:32372"/>
        <dbReference type="ChEBI" id="CHEBI:136304"/>
        <dbReference type="ChEBI" id="CHEBI:136315"/>
    </reaction>
    <physiologicalReaction direction="left-to-right" evidence="15">
        <dbReference type="Rhea" id="RHEA:52077"/>
    </physiologicalReaction>
</comment>
<evidence type="ECO:0000256" key="15">
    <source>
        <dbReference type="ARBA" id="ARBA00049322"/>
    </source>
</evidence>
<feature type="region of interest" description="Disordered" evidence="17">
    <location>
        <begin position="226"/>
        <end position="256"/>
    </location>
</feature>
<evidence type="ECO:0000256" key="7">
    <source>
        <dbReference type="ARBA" id="ARBA00047368"/>
    </source>
</evidence>
<feature type="transmembrane region" description="Helical" evidence="18">
    <location>
        <begin position="84"/>
        <end position="104"/>
    </location>
</feature>
<comment type="catalytic activity">
    <reaction evidence="13">
        <text>9-octadecanoyloxy-octadecanoate + H2O = 9-hydroxy-octadecanoate + octadecanoate + H(+)</text>
        <dbReference type="Rhea" id="RHEA:52096"/>
        <dbReference type="ChEBI" id="CHEBI:15377"/>
        <dbReference type="ChEBI" id="CHEBI:15378"/>
        <dbReference type="ChEBI" id="CHEBI:25629"/>
        <dbReference type="ChEBI" id="CHEBI:136286"/>
        <dbReference type="ChEBI" id="CHEBI:136373"/>
    </reaction>
    <physiologicalReaction direction="left-to-right" evidence="13">
        <dbReference type="Rhea" id="RHEA:52097"/>
    </physiologicalReaction>
</comment>
<comment type="catalytic activity">
    <reaction evidence="7">
        <text>12-hexadecanoyloxy-octadecanoate + H2O = 12-hydroxyoctadecanoate + hexadecanoate + H(+)</text>
        <dbReference type="Rhea" id="RHEA:52056"/>
        <dbReference type="ChEBI" id="CHEBI:7896"/>
        <dbReference type="ChEBI" id="CHEBI:15377"/>
        <dbReference type="ChEBI" id="CHEBI:15378"/>
        <dbReference type="ChEBI" id="CHEBI:83677"/>
        <dbReference type="ChEBI" id="CHEBI:84201"/>
    </reaction>
    <physiologicalReaction direction="left-to-right" evidence="7">
        <dbReference type="Rhea" id="RHEA:52057"/>
    </physiologicalReaction>
</comment>
<dbReference type="WBParaSite" id="SMRG1_86170.3">
    <property type="protein sequence ID" value="SMRG1_86170.3"/>
    <property type="gene ID" value="SMRG1_86170"/>
</dbReference>
<dbReference type="PANTHER" id="PTHR10989">
    <property type="entry name" value="ANDROGEN-INDUCED PROTEIN 1-RELATED"/>
    <property type="match status" value="1"/>
</dbReference>
<evidence type="ECO:0000256" key="8">
    <source>
        <dbReference type="ARBA" id="ARBA00047427"/>
    </source>
</evidence>
<comment type="catalytic activity">
    <reaction evidence="9">
        <text>9-hexadecanoyloxy-octadecanoate + H2O = 9-hydroxy-octadecanoate + hexadecanoate + H(+)</text>
        <dbReference type="Rhea" id="RHEA:52052"/>
        <dbReference type="ChEBI" id="CHEBI:7896"/>
        <dbReference type="ChEBI" id="CHEBI:15377"/>
        <dbReference type="ChEBI" id="CHEBI:15378"/>
        <dbReference type="ChEBI" id="CHEBI:83670"/>
        <dbReference type="ChEBI" id="CHEBI:136286"/>
    </reaction>
    <physiologicalReaction direction="left-to-right" evidence="9">
        <dbReference type="Rhea" id="RHEA:52053"/>
    </physiologicalReaction>
</comment>
<keyword evidence="4 18" id="KW-0812">Transmembrane</keyword>